<evidence type="ECO:0000256" key="2">
    <source>
        <dbReference type="ARBA" id="ARBA00012135"/>
    </source>
</evidence>
<dbReference type="InterPro" id="IPR029056">
    <property type="entry name" value="Ribokinase-like"/>
</dbReference>
<evidence type="ECO:0000256" key="3">
    <source>
        <dbReference type="ARBA" id="ARBA00022679"/>
    </source>
</evidence>
<dbReference type="RefSeq" id="WP_037263054.1">
    <property type="nucleotide sequence ID" value="NZ_JALZ01000012.1"/>
</dbReference>
<evidence type="ECO:0000256" key="5">
    <source>
        <dbReference type="ARBA" id="ARBA00022777"/>
    </source>
</evidence>
<protein>
    <recommendedName>
        <fullName evidence="2">hydroxymethylpyrimidine kinase</fullName>
        <ecNumber evidence="2">2.7.1.49</ecNumber>
    </recommendedName>
</protein>
<evidence type="ECO:0000259" key="7">
    <source>
        <dbReference type="Pfam" id="PF08543"/>
    </source>
</evidence>
<keyword evidence="3" id="KW-0808">Transferase</keyword>
<dbReference type="FunFam" id="3.40.1190.20:FF:000003">
    <property type="entry name" value="Phosphomethylpyrimidine kinase ThiD"/>
    <property type="match status" value="1"/>
</dbReference>
<dbReference type="eggNOG" id="COG0351">
    <property type="taxonomic scope" value="Bacteria"/>
</dbReference>
<dbReference type="GO" id="GO:0009229">
    <property type="term" value="P:thiamine diphosphate biosynthetic process"/>
    <property type="evidence" value="ECO:0007669"/>
    <property type="project" value="UniProtKB-UniPathway"/>
</dbReference>
<dbReference type="NCBIfam" id="TIGR00097">
    <property type="entry name" value="HMP-P_kinase"/>
    <property type="match status" value="1"/>
</dbReference>
<dbReference type="CDD" id="cd01169">
    <property type="entry name" value="HMPP_kinase"/>
    <property type="match status" value="1"/>
</dbReference>
<evidence type="ECO:0000313" key="9">
    <source>
        <dbReference type="Proteomes" id="UP000022447"/>
    </source>
</evidence>
<dbReference type="AlphaFoldDB" id="X7EG95"/>
<dbReference type="GO" id="GO:0008972">
    <property type="term" value="F:phosphomethylpyrimidine kinase activity"/>
    <property type="evidence" value="ECO:0007669"/>
    <property type="project" value="InterPro"/>
</dbReference>
<dbReference type="OrthoDB" id="9810880at2"/>
<dbReference type="InterPro" id="IPR004399">
    <property type="entry name" value="HMP/HMP-P_kinase_dom"/>
</dbReference>
<evidence type="ECO:0000256" key="4">
    <source>
        <dbReference type="ARBA" id="ARBA00022741"/>
    </source>
</evidence>
<dbReference type="GO" id="GO:0005524">
    <property type="term" value="F:ATP binding"/>
    <property type="evidence" value="ECO:0007669"/>
    <property type="project" value="UniProtKB-KW"/>
</dbReference>
<dbReference type="GO" id="GO:0009228">
    <property type="term" value="P:thiamine biosynthetic process"/>
    <property type="evidence" value="ECO:0007669"/>
    <property type="project" value="InterPro"/>
</dbReference>
<evidence type="ECO:0000313" key="8">
    <source>
        <dbReference type="EMBL" id="ETX14261.1"/>
    </source>
</evidence>
<evidence type="ECO:0000256" key="1">
    <source>
        <dbReference type="ARBA" id="ARBA00004948"/>
    </source>
</evidence>
<dbReference type="EC" id="2.7.1.49" evidence="2"/>
<dbReference type="Pfam" id="PF08543">
    <property type="entry name" value="Phos_pyr_kin"/>
    <property type="match status" value="1"/>
</dbReference>
<organism evidence="8 9">
    <name type="scientific">Roseivivax halodurans JCM 10272</name>
    <dbReference type="NCBI Taxonomy" id="1449350"/>
    <lineage>
        <taxon>Bacteria</taxon>
        <taxon>Pseudomonadati</taxon>
        <taxon>Pseudomonadota</taxon>
        <taxon>Alphaproteobacteria</taxon>
        <taxon>Rhodobacterales</taxon>
        <taxon>Roseobacteraceae</taxon>
        <taxon>Roseivivax</taxon>
    </lineage>
</organism>
<evidence type="ECO:0000256" key="6">
    <source>
        <dbReference type="ARBA" id="ARBA00022840"/>
    </source>
</evidence>
<dbReference type="Gene3D" id="3.40.1190.20">
    <property type="match status" value="1"/>
</dbReference>
<reference evidence="8 9" key="1">
    <citation type="submission" date="2014-01" db="EMBL/GenBank/DDBJ databases">
        <title>Roseivivax halodurans JCM 10272 Genome Sequencing.</title>
        <authorList>
            <person name="Lai Q."/>
            <person name="Li G."/>
            <person name="Shao Z."/>
        </authorList>
    </citation>
    <scope>NUCLEOTIDE SEQUENCE [LARGE SCALE GENOMIC DNA]</scope>
    <source>
        <strain evidence="8 9">JCM 10272</strain>
    </source>
</reference>
<name>X7EG95_9RHOB</name>
<dbReference type="Proteomes" id="UP000022447">
    <property type="component" value="Unassembled WGS sequence"/>
</dbReference>
<keyword evidence="6" id="KW-0067">ATP-binding</keyword>
<keyword evidence="5 8" id="KW-0418">Kinase</keyword>
<sequence>MIPNILAIAGSDPSGGAGIQADLKAISANGGYGMAVITALTAQNTQGVQAVSLVDPDMVRAQIAALREDVRIDAIKIGMLGSAPIAQAVADAIAGLEVPVVLDPVMVAKGGARLLPADAVDALSALLLPLASVLTPNLPEAADLLGAEVATTRTEMERQADRLLARGPAAVLLKGGHLRGDESPDLLRTASITHWLGGKRCATRNTHGTGCTLSSALAAELGRGASLPEAATKTKAYVQGAISHSGHLSVGTGHGPVHHFFSQARG</sequence>
<keyword evidence="4" id="KW-0547">Nucleotide-binding</keyword>
<dbReference type="InterPro" id="IPR013749">
    <property type="entry name" value="PM/HMP-P_kinase-1"/>
</dbReference>
<dbReference type="UniPathway" id="UPA00060">
    <property type="reaction ID" value="UER00138"/>
</dbReference>
<keyword evidence="9" id="KW-1185">Reference proteome</keyword>
<dbReference type="PANTHER" id="PTHR20858:SF17">
    <property type="entry name" value="HYDROXYMETHYLPYRIMIDINE_PHOSPHOMETHYLPYRIMIDINE KINASE THI20-RELATED"/>
    <property type="match status" value="1"/>
</dbReference>
<feature type="domain" description="Pyridoxamine kinase/Phosphomethylpyrimidine kinase" evidence="7">
    <location>
        <begin position="12"/>
        <end position="258"/>
    </location>
</feature>
<comment type="pathway">
    <text evidence="1">Cofactor biosynthesis; thiamine diphosphate biosynthesis.</text>
</comment>
<gene>
    <name evidence="8" type="ORF">OCH239_04130</name>
</gene>
<dbReference type="GO" id="GO:0008902">
    <property type="term" value="F:hydroxymethylpyrimidine kinase activity"/>
    <property type="evidence" value="ECO:0007669"/>
    <property type="project" value="UniProtKB-EC"/>
</dbReference>
<dbReference type="PATRIC" id="fig|1449350.3.peg.2544"/>
<dbReference type="SUPFAM" id="SSF53613">
    <property type="entry name" value="Ribokinase-like"/>
    <property type="match status" value="1"/>
</dbReference>
<dbReference type="PANTHER" id="PTHR20858">
    <property type="entry name" value="PHOSPHOMETHYLPYRIMIDINE KINASE"/>
    <property type="match status" value="1"/>
</dbReference>
<dbReference type="GO" id="GO:0005829">
    <property type="term" value="C:cytosol"/>
    <property type="evidence" value="ECO:0007669"/>
    <property type="project" value="TreeGrafter"/>
</dbReference>
<accession>X7EG95</accession>
<dbReference type="EMBL" id="JALZ01000012">
    <property type="protein sequence ID" value="ETX14261.1"/>
    <property type="molecule type" value="Genomic_DNA"/>
</dbReference>
<dbReference type="STRING" id="1449350.OCH239_04130"/>
<proteinExistence type="predicted"/>
<comment type="caution">
    <text evidence="8">The sequence shown here is derived from an EMBL/GenBank/DDBJ whole genome shotgun (WGS) entry which is preliminary data.</text>
</comment>